<sequence length="1530" mass="168239">MSVKAEYNGFKYEFPDGSTDADINNYIQNHQIQLQNQDSQKDKSYMSQDPYSTIDSMSPEYQNVPVQQNQPGFFTGTEDSSIGKTISSSLDRRFQNTLASLTSGENQSRYQRRKAELANKAYAEEASKLSTIGHLAAGAVDIAPVMAATAITRNPAAGAAMMGGLTTADTLAAQLETQGDYNWGDAAEAGAGAAAFDMATMGVAGKGLNIAKQLSTPVRRVAGEVGTMTGQGAVSAGGANTLMNLASGRPWDQNLGESMAMGGLAGGTIHGGSMGFNRLTGANQGLGVQPNESGTTSIDRQTRLKDDGFNIPEDVSRTAVEYDNLSRHFNEELMETPAYSQEAFNHIEGMVNNSLENGSPSAISNAYDTLLNNGMPLTAKGLDIEFGTGYGSEGLHNLAELQGYSRTDIERAGSALHRLVPRRSTLKSGLSPQGQLKGIQEAYNKSVNEVMSPIKEGLSHLDRLIAENSTLTGGPVTSLKTARNSMERLNKLANNLYRESTIPTKDELRDVSISLMRSLNEAGELGNMKGLDGKPGSFNPVDIISTLNFVHKAASQAYPSVREGKPDVSKESSKTLDISPVDAVIDAGLLTAGLPPVKTIGGMVKKIMSGGHRERQYKKATSRAEESMRKWSEEVAQRSNDSSVIRNEPLERGDLDGGASKAAEDLADMGYSVKDSTSPKITDDLPPVEPASKGPETAQEPSSSEKGTTSQEQVKTPEQQLREFIEAMPKADAEKFSKIMDKISSDNSKPSKEDLTFVAEMTNRYGKQPETEFPLEGPTIPESILKERSGTSDPNLASDYMRSQRNRKPKEDSVVPEDSKQPADKADLIDDGHKTGRLADDVFTAQELIDGVTKADISEFASKPKRREKKVEEPKEEIKESPKSTVDSKDLASKPERRVKEDSKEVEQPKKEESKKEDTPVEDVEPKKKSSVDSKDLASKPEQRVKEEPKQKESDKPKEDVKESEPTEPKTKAFELAMKPLNEKISELNQVKVKDSNIKLQTERVKQIDLKKKIEQAVTNYANDFRNNVTKNEIGQIILDMGGVSKLTEGGRTPAQNLKLLMDEHKAKVAEQASKDVENIKKLSDEEIRKIEESKKEEFEKAVTDTLRAKGIEDSVISEAISRAKGELDGDIKPSHILDYSKRIMKENSEAAKAEALKTSESLKSKEKDLSNLKSGEIKTITRTLRDSKNDLREYADRLGMGSDKDVKNIIERATRSLSGKGKALTEAQERSVINKIHDHIDAQTKAYEEALSKPMTDQPVELARYKETLSSLKRAQGLKDSAQSNLNNKIDSRKKDAERLAQRYEKRDTEIESLNKEIQDLRKELDKSNEVLKDATDSISKLESISKSDIDNVNVDTSKMHDKITNEVKKMLEDVPSSDVMERTNRVVEDMPATLENVNDPRFIAYKATLEGVSDALRGSGKTQEAKATNATLKALENALKRKELTDNPELWVSVEDRNMINKKLSEDKPSIAPYYGTLYQKLRAAVFGDESTKHYVHYTEGRINSEIRKLKEKNINPGEAGIDSPNIK</sequence>
<feature type="region of interest" description="Disordered" evidence="2">
    <location>
        <begin position="765"/>
        <end position="972"/>
    </location>
</feature>
<reference evidence="3 4" key="1">
    <citation type="submission" date="2020-01" db="EMBL/GenBank/DDBJ databases">
        <title>Isolation, characterization and genomic analysis of a lytic bacteriophage vB_CsaP_009 infecting Cronobacter.</title>
        <authorList>
            <person name="Soleimani-Delfan A."/>
            <person name="Shahin K."/>
            <person name="Barazandeh M."/>
            <person name="Komijani M."/>
        </authorList>
    </citation>
    <scope>NUCLEOTIDE SEQUENCE [LARGE SCALE GENOMIC DNA]</scope>
</reference>
<feature type="compositionally biased region" description="Basic and acidic residues" evidence="2">
    <location>
        <begin position="809"/>
        <end position="840"/>
    </location>
</feature>
<keyword evidence="1" id="KW-0175">Coiled coil</keyword>
<feature type="region of interest" description="Disordered" evidence="2">
    <location>
        <begin position="610"/>
        <end position="725"/>
    </location>
</feature>
<proteinExistence type="predicted"/>
<dbReference type="EMBL" id="LC519601">
    <property type="protein sequence ID" value="BBU72739.1"/>
    <property type="molecule type" value="Genomic_DNA"/>
</dbReference>
<dbReference type="Proteomes" id="UP000479051">
    <property type="component" value="Segment"/>
</dbReference>
<feature type="compositionally biased region" description="Polar residues" evidence="2">
    <location>
        <begin position="699"/>
        <end position="719"/>
    </location>
</feature>
<accession>A0A679FE02</accession>
<dbReference type="RefSeq" id="YP_009833472.1">
    <property type="nucleotide sequence ID" value="NC_048664.1"/>
</dbReference>
<dbReference type="KEGG" id="vg:55603527"/>
<feature type="compositionally biased region" description="Basic and acidic residues" evidence="2">
    <location>
        <begin position="622"/>
        <end position="636"/>
    </location>
</feature>
<name>A0A679FE02_9CAUD</name>
<organism evidence="3 4">
    <name type="scientific">Cronobacter phage vB_CsaP_009</name>
    <dbReference type="NCBI Taxonomy" id="2699738"/>
    <lineage>
        <taxon>Viruses</taxon>
        <taxon>Duplodnaviria</taxon>
        <taxon>Heunggongvirae</taxon>
        <taxon>Uroviricota</taxon>
        <taxon>Caudoviricetes</taxon>
        <taxon>Grimontviridae</taxon>
        <taxon>Privateervirus</taxon>
        <taxon>Privateervirus pv009</taxon>
    </lineage>
</organism>
<evidence type="ECO:0000313" key="4">
    <source>
        <dbReference type="Proteomes" id="UP000479051"/>
    </source>
</evidence>
<feature type="coiled-coil region" evidence="1">
    <location>
        <begin position="1055"/>
        <end position="1097"/>
    </location>
</feature>
<feature type="region of interest" description="Disordered" evidence="2">
    <location>
        <begin position="1278"/>
        <end position="1299"/>
    </location>
</feature>
<evidence type="ECO:0000256" key="2">
    <source>
        <dbReference type="SAM" id="MobiDB-lite"/>
    </source>
</evidence>
<evidence type="ECO:0000256" key="1">
    <source>
        <dbReference type="SAM" id="Coils"/>
    </source>
</evidence>
<protein>
    <submittedName>
        <fullName evidence="3">Uncharacterized protein</fullName>
    </submittedName>
</protein>
<feature type="compositionally biased region" description="Basic and acidic residues" evidence="2">
    <location>
        <begin position="869"/>
        <end position="972"/>
    </location>
</feature>
<dbReference type="GeneID" id="55603527"/>
<keyword evidence="4" id="KW-1185">Reference proteome</keyword>
<evidence type="ECO:0000313" key="3">
    <source>
        <dbReference type="EMBL" id="BBU72739.1"/>
    </source>
</evidence>